<accession>A0A097QSL7</accession>
<reference evidence="2 3" key="1">
    <citation type="journal article" date="2015" name="Int. J. Syst. Evol. Microbiol.">
        <title>Thermococcus eurythermalis sp. nov., a conditional piezophilic hyperthermophilic archaeon with a wide temperature range isolated from an oil-immersed chimney in the Guaymas Basin.</title>
        <authorList>
            <person name="Zhao W."/>
            <person name="Zeng X."/>
            <person name="Xiao X."/>
        </authorList>
    </citation>
    <scope>NUCLEOTIDE SEQUENCE [LARGE SCALE GENOMIC DNA]</scope>
    <source>
        <strain evidence="2 3">A501</strain>
    </source>
</reference>
<dbReference type="RefSeq" id="WP_050002436.1">
    <property type="nucleotide sequence ID" value="NZ_CP008887.1"/>
</dbReference>
<keyword evidence="3" id="KW-1185">Reference proteome</keyword>
<organism evidence="2 3">
    <name type="scientific">Thermococcus eurythermalis</name>
    <dbReference type="NCBI Taxonomy" id="1505907"/>
    <lineage>
        <taxon>Archaea</taxon>
        <taxon>Methanobacteriati</taxon>
        <taxon>Methanobacteriota</taxon>
        <taxon>Thermococci</taxon>
        <taxon>Thermococcales</taxon>
        <taxon>Thermococcaceae</taxon>
        <taxon>Thermococcus</taxon>
    </lineage>
</organism>
<dbReference type="EMBL" id="CP008887">
    <property type="protein sequence ID" value="AIU69457.1"/>
    <property type="molecule type" value="Genomic_DNA"/>
</dbReference>
<dbReference type="KEGG" id="teu:TEU_03340"/>
<dbReference type="GeneID" id="25152469"/>
<dbReference type="Proteomes" id="UP000029980">
    <property type="component" value="Chromosome"/>
</dbReference>
<evidence type="ECO:0000313" key="2">
    <source>
        <dbReference type="EMBL" id="AIU69457.1"/>
    </source>
</evidence>
<sequence>MGDKVRTIISASYSKSLKKFYTTSKQAERRRKKLIKYLDNSVTELRKKATELAESKYSIASENEEARKNFQEKLKTFFKQIQFTKILLSENIKQGLLNKDEAEKYMKKFDELEKRTYTLFKMDAIRDSANSVTTDYEKYLKYRFMDKDAVIKRLQERANSEKDPKKREKLLKKIKEIEKESKKADVVLKRYEEGLSNYMRDIMKHHKMVDDIYHKAKEEASEQYNELKKKAKKSKSQKSITEGLKSLISSSEKSSESGSGVSESAEVSFEVEGSGEYPL</sequence>
<proteinExistence type="predicted"/>
<feature type="region of interest" description="Disordered" evidence="1">
    <location>
        <begin position="228"/>
        <end position="279"/>
    </location>
</feature>
<evidence type="ECO:0000313" key="3">
    <source>
        <dbReference type="Proteomes" id="UP000029980"/>
    </source>
</evidence>
<gene>
    <name evidence="2" type="ORF">TEU_03340</name>
</gene>
<dbReference type="HOGENOM" id="CLU_996127_0_0_2"/>
<feature type="compositionally biased region" description="Low complexity" evidence="1">
    <location>
        <begin position="249"/>
        <end position="279"/>
    </location>
</feature>
<dbReference type="AlphaFoldDB" id="A0A097QSL7"/>
<name>A0A097QSL7_9EURY</name>
<protein>
    <submittedName>
        <fullName evidence="2">Uncharacterized protein</fullName>
    </submittedName>
</protein>
<evidence type="ECO:0000256" key="1">
    <source>
        <dbReference type="SAM" id="MobiDB-lite"/>
    </source>
</evidence>
<dbReference type="STRING" id="1505907.TEU_03340"/>